<name>A0AAD8CWS3_ACIOX</name>
<evidence type="ECO:0000313" key="2">
    <source>
        <dbReference type="EMBL" id="KAK1159432.1"/>
    </source>
</evidence>
<dbReference type="Proteomes" id="UP001230051">
    <property type="component" value="Unassembled WGS sequence"/>
</dbReference>
<accession>A0AAD8CWS3</accession>
<evidence type="ECO:0000256" key="1">
    <source>
        <dbReference type="SAM" id="MobiDB-lite"/>
    </source>
</evidence>
<evidence type="ECO:0000313" key="3">
    <source>
        <dbReference type="Proteomes" id="UP001230051"/>
    </source>
</evidence>
<sequence>MKLGDADKLTKSKAKLERQQIKNDVQKKRKMKLCNNESCHADKKRKLVNKPKLPSTQLPDRISPMQKRTHIVLAHSAKNSILKKLVLQKKH</sequence>
<feature type="region of interest" description="Disordered" evidence="1">
    <location>
        <begin position="1"/>
        <end position="26"/>
    </location>
</feature>
<keyword evidence="3" id="KW-1185">Reference proteome</keyword>
<comment type="caution">
    <text evidence="2">The sequence shown here is derived from an EMBL/GenBank/DDBJ whole genome shotgun (WGS) entry which is preliminary data.</text>
</comment>
<organism evidence="2 3">
    <name type="scientific">Acipenser oxyrinchus oxyrinchus</name>
    <dbReference type="NCBI Taxonomy" id="40147"/>
    <lineage>
        <taxon>Eukaryota</taxon>
        <taxon>Metazoa</taxon>
        <taxon>Chordata</taxon>
        <taxon>Craniata</taxon>
        <taxon>Vertebrata</taxon>
        <taxon>Euteleostomi</taxon>
        <taxon>Actinopterygii</taxon>
        <taxon>Chondrostei</taxon>
        <taxon>Acipenseriformes</taxon>
        <taxon>Acipenseridae</taxon>
        <taxon>Acipenser</taxon>
    </lineage>
</organism>
<gene>
    <name evidence="2" type="ORF">AOXY_G22119</name>
</gene>
<dbReference type="EMBL" id="JAGXEW010000022">
    <property type="protein sequence ID" value="KAK1159432.1"/>
    <property type="molecule type" value="Genomic_DNA"/>
</dbReference>
<protein>
    <submittedName>
        <fullName evidence="2">Uncharacterized protein</fullName>
    </submittedName>
</protein>
<proteinExistence type="predicted"/>
<reference evidence="2" key="1">
    <citation type="submission" date="2022-02" db="EMBL/GenBank/DDBJ databases">
        <title>Atlantic sturgeon de novo genome assembly.</title>
        <authorList>
            <person name="Stock M."/>
            <person name="Klopp C."/>
            <person name="Guiguen Y."/>
            <person name="Cabau C."/>
            <person name="Parinello H."/>
            <person name="Santidrian Yebra-Pimentel E."/>
            <person name="Kuhl H."/>
            <person name="Dirks R.P."/>
            <person name="Guessner J."/>
            <person name="Wuertz S."/>
            <person name="Du K."/>
            <person name="Schartl M."/>
        </authorList>
    </citation>
    <scope>NUCLEOTIDE SEQUENCE</scope>
    <source>
        <strain evidence="2">STURGEONOMICS-FGT-2020</strain>
        <tissue evidence="2">Whole blood</tissue>
    </source>
</reference>
<dbReference type="AlphaFoldDB" id="A0AAD8CWS3"/>